<dbReference type="Proteomes" id="UP001589613">
    <property type="component" value="Unassembled WGS sequence"/>
</dbReference>
<dbReference type="InterPro" id="IPR044843">
    <property type="entry name" value="Trans_IPPS_bact-type"/>
</dbReference>
<reference evidence="3 4" key="1">
    <citation type="submission" date="2024-09" db="EMBL/GenBank/DDBJ databases">
        <authorList>
            <person name="Sun Q."/>
            <person name="Mori K."/>
        </authorList>
    </citation>
    <scope>NUCLEOTIDE SEQUENCE [LARGE SCALE GENOMIC DNA]</scope>
    <source>
        <strain evidence="3 4">JCM 12763</strain>
    </source>
</reference>
<dbReference type="EMBL" id="JBHMAX010000012">
    <property type="protein sequence ID" value="MFB9731544.1"/>
    <property type="molecule type" value="Genomic_DNA"/>
</dbReference>
<comment type="pathway">
    <text evidence="1">Carotenoid biosynthesis; phytoene biosynthesis.</text>
</comment>
<organism evidence="3 4">
    <name type="scientific">Ornithinimicrobium kibberense</name>
    <dbReference type="NCBI Taxonomy" id="282060"/>
    <lineage>
        <taxon>Bacteria</taxon>
        <taxon>Bacillati</taxon>
        <taxon>Actinomycetota</taxon>
        <taxon>Actinomycetes</taxon>
        <taxon>Micrococcales</taxon>
        <taxon>Ornithinimicrobiaceae</taxon>
        <taxon>Ornithinimicrobium</taxon>
    </lineage>
</organism>
<dbReference type="PANTHER" id="PTHR31480">
    <property type="entry name" value="BIFUNCTIONAL LYCOPENE CYCLASE/PHYTOENE SYNTHASE"/>
    <property type="match status" value="1"/>
</dbReference>
<dbReference type="InterPro" id="IPR002060">
    <property type="entry name" value="Squ/phyt_synthse"/>
</dbReference>
<dbReference type="InterPro" id="IPR008949">
    <property type="entry name" value="Isoprenoid_synthase_dom_sf"/>
</dbReference>
<evidence type="ECO:0000313" key="4">
    <source>
        <dbReference type="Proteomes" id="UP001589613"/>
    </source>
</evidence>
<evidence type="ECO:0000256" key="2">
    <source>
        <dbReference type="ARBA" id="ARBA00022679"/>
    </source>
</evidence>
<evidence type="ECO:0000256" key="1">
    <source>
        <dbReference type="ARBA" id="ARBA00004684"/>
    </source>
</evidence>
<keyword evidence="4" id="KW-1185">Reference proteome</keyword>
<comment type="caution">
    <text evidence="3">The sequence shown here is derived from an EMBL/GenBank/DDBJ whole genome shotgun (WGS) entry which is preliminary data.</text>
</comment>
<dbReference type="RefSeq" id="WP_181409422.1">
    <property type="nucleotide sequence ID" value="NZ_JBHMAX010000012.1"/>
</dbReference>
<dbReference type="SFLD" id="SFLDS00005">
    <property type="entry name" value="Isoprenoid_Synthase_Type_I"/>
    <property type="match status" value="1"/>
</dbReference>
<sequence>MRARPTGPYDEVAQASAAVVIECYSTSFGWATRLLAEPVRTHVRCIYALVRVADELVDDVDLAWDRGQRAALLDALEEDTRRALQIGGSPNLVVHAFARTAVEHGIGWDLVGPFFDSMRADLDVAAHDPDSFATYVYGSAEVVGLMCLRVFVGGDQARYEQLAPGARALGAAFQKVNFLRDMADDHGERGRDYFPGVAPGRFDDARRDVLLDDIDADLAAAAAVIPELPPSSRRAVRAAHDLFAALSERLRRTPAAEIATRRVRVPDPVKAVVLARCLVGRR</sequence>
<dbReference type="PROSITE" id="PS01045">
    <property type="entry name" value="SQUALEN_PHYTOEN_SYN_2"/>
    <property type="match status" value="1"/>
</dbReference>
<proteinExistence type="predicted"/>
<dbReference type="Pfam" id="PF00494">
    <property type="entry name" value="SQS_PSY"/>
    <property type="match status" value="1"/>
</dbReference>
<accession>A0ABV5V157</accession>
<evidence type="ECO:0000313" key="3">
    <source>
        <dbReference type="EMBL" id="MFB9731544.1"/>
    </source>
</evidence>
<dbReference type="SFLD" id="SFLDG01018">
    <property type="entry name" value="Squalene/Phytoene_Synthase_Lik"/>
    <property type="match status" value="1"/>
</dbReference>
<dbReference type="SFLD" id="SFLDG01212">
    <property type="entry name" value="Phytoene_synthase_like"/>
    <property type="match status" value="1"/>
</dbReference>
<gene>
    <name evidence="3" type="ORF">ACFFN0_05770</name>
</gene>
<name>A0ABV5V157_9MICO</name>
<dbReference type="InterPro" id="IPR019845">
    <property type="entry name" value="Squalene/phytoene_synthase_CS"/>
</dbReference>
<protein>
    <submittedName>
        <fullName evidence="3">Phytoene/squalene synthase family protein</fullName>
    </submittedName>
</protein>
<dbReference type="Gene3D" id="1.10.600.10">
    <property type="entry name" value="Farnesyl Diphosphate Synthase"/>
    <property type="match status" value="1"/>
</dbReference>
<dbReference type="SUPFAM" id="SSF48576">
    <property type="entry name" value="Terpenoid synthases"/>
    <property type="match status" value="1"/>
</dbReference>
<keyword evidence="2" id="KW-0808">Transferase</keyword>